<dbReference type="InterPro" id="IPR017968">
    <property type="entry name" value="Acylphosphatase_CS"/>
</dbReference>
<sequence length="89" mass="9922">MRRWRVIVEGRVQGVGFRWSAAREAERLGLSGWVANRDDGTVEAVIEGDEPAGRAMLDWLRHGPRGAHVDRTTVAEEQPEGLQGFGVQR</sequence>
<evidence type="ECO:0000256" key="5">
    <source>
        <dbReference type="PROSITE-ProRule" id="PRU00520"/>
    </source>
</evidence>
<dbReference type="PRINTS" id="PR00112">
    <property type="entry name" value="ACYLPHPHTASE"/>
</dbReference>
<dbReference type="PROSITE" id="PS00150">
    <property type="entry name" value="ACYLPHOSPHATASE_1"/>
    <property type="match status" value="1"/>
</dbReference>
<dbReference type="Proteomes" id="UP000581206">
    <property type="component" value="Unassembled WGS sequence"/>
</dbReference>
<evidence type="ECO:0000256" key="1">
    <source>
        <dbReference type="ARBA" id="ARBA00005614"/>
    </source>
</evidence>
<dbReference type="InterPro" id="IPR020456">
    <property type="entry name" value="Acylphosphatase"/>
</dbReference>
<comment type="similarity">
    <text evidence="1 7">Belongs to the acylphosphatase family.</text>
</comment>
<evidence type="ECO:0000256" key="4">
    <source>
        <dbReference type="ARBA" id="ARBA00047645"/>
    </source>
</evidence>
<proteinExistence type="inferred from homology"/>
<evidence type="ECO:0000256" key="6">
    <source>
        <dbReference type="RuleBase" id="RU000553"/>
    </source>
</evidence>
<evidence type="ECO:0000313" key="10">
    <source>
        <dbReference type="Proteomes" id="UP000581206"/>
    </source>
</evidence>
<reference evidence="9 10" key="1">
    <citation type="submission" date="2020-04" db="EMBL/GenBank/DDBJ databases">
        <title>MicrobeNet Type strains.</title>
        <authorList>
            <person name="Nicholson A.C."/>
        </authorList>
    </citation>
    <scope>NUCLEOTIDE SEQUENCE [LARGE SCALE GENOMIC DNA]</scope>
    <source>
        <strain evidence="9 10">ATCC BAA-788</strain>
    </source>
</reference>
<dbReference type="EC" id="3.6.1.7" evidence="2 5"/>
<feature type="active site" evidence="5">
    <location>
        <position position="36"/>
    </location>
</feature>
<evidence type="ECO:0000256" key="3">
    <source>
        <dbReference type="ARBA" id="ARBA00015991"/>
    </source>
</evidence>
<dbReference type="InterPro" id="IPR036046">
    <property type="entry name" value="Acylphosphatase-like_dom_sf"/>
</dbReference>
<dbReference type="GO" id="GO:0003998">
    <property type="term" value="F:acylphosphatase activity"/>
    <property type="evidence" value="ECO:0007669"/>
    <property type="project" value="UniProtKB-EC"/>
</dbReference>
<dbReference type="PROSITE" id="PS00151">
    <property type="entry name" value="ACYLPHOSPHATASE_2"/>
    <property type="match status" value="1"/>
</dbReference>
<keyword evidence="10" id="KW-1185">Reference proteome</keyword>
<dbReference type="InterPro" id="IPR001792">
    <property type="entry name" value="Acylphosphatase-like_dom"/>
</dbReference>
<evidence type="ECO:0000256" key="2">
    <source>
        <dbReference type="ARBA" id="ARBA00012150"/>
    </source>
</evidence>
<name>A0A7X6KW90_9CELL</name>
<evidence type="ECO:0000259" key="8">
    <source>
        <dbReference type="PROSITE" id="PS51160"/>
    </source>
</evidence>
<dbReference type="PROSITE" id="PS51160">
    <property type="entry name" value="ACYLPHOSPHATASE_3"/>
    <property type="match status" value="1"/>
</dbReference>
<feature type="domain" description="Acylphosphatase-like" evidence="8">
    <location>
        <begin position="3"/>
        <end position="89"/>
    </location>
</feature>
<evidence type="ECO:0000313" key="9">
    <source>
        <dbReference type="EMBL" id="NKY23416.1"/>
    </source>
</evidence>
<comment type="catalytic activity">
    <reaction evidence="4 5 6">
        <text>an acyl phosphate + H2O = a carboxylate + phosphate + H(+)</text>
        <dbReference type="Rhea" id="RHEA:14965"/>
        <dbReference type="ChEBI" id="CHEBI:15377"/>
        <dbReference type="ChEBI" id="CHEBI:15378"/>
        <dbReference type="ChEBI" id="CHEBI:29067"/>
        <dbReference type="ChEBI" id="CHEBI:43474"/>
        <dbReference type="ChEBI" id="CHEBI:59918"/>
        <dbReference type="EC" id="3.6.1.7"/>
    </reaction>
</comment>
<dbReference type="EMBL" id="JAAXOX010000006">
    <property type="protein sequence ID" value="NKY23416.1"/>
    <property type="molecule type" value="Genomic_DNA"/>
</dbReference>
<dbReference type="PANTHER" id="PTHR47268:SF4">
    <property type="entry name" value="ACYLPHOSPHATASE"/>
    <property type="match status" value="1"/>
</dbReference>
<protein>
    <recommendedName>
        <fullName evidence="3 5">Acylphosphatase</fullName>
        <ecNumber evidence="2 5">3.6.1.7</ecNumber>
    </recommendedName>
</protein>
<accession>A0A7X6KW90</accession>
<organism evidence="9 10">
    <name type="scientific">Cellulomonas denverensis</name>
    <dbReference type="NCBI Taxonomy" id="264297"/>
    <lineage>
        <taxon>Bacteria</taxon>
        <taxon>Bacillati</taxon>
        <taxon>Actinomycetota</taxon>
        <taxon>Actinomycetes</taxon>
        <taxon>Micrococcales</taxon>
        <taxon>Cellulomonadaceae</taxon>
        <taxon>Cellulomonas</taxon>
    </lineage>
</organism>
<comment type="caution">
    <text evidence="9">The sequence shown here is derived from an EMBL/GenBank/DDBJ whole genome shotgun (WGS) entry which is preliminary data.</text>
</comment>
<dbReference type="Gene3D" id="3.30.70.100">
    <property type="match status" value="1"/>
</dbReference>
<feature type="active site" evidence="5">
    <location>
        <position position="18"/>
    </location>
</feature>
<evidence type="ECO:0000256" key="7">
    <source>
        <dbReference type="RuleBase" id="RU004168"/>
    </source>
</evidence>
<dbReference type="AlphaFoldDB" id="A0A7X6KW90"/>
<dbReference type="PANTHER" id="PTHR47268">
    <property type="entry name" value="ACYLPHOSPHATASE"/>
    <property type="match status" value="1"/>
</dbReference>
<dbReference type="RefSeq" id="WP_168630551.1">
    <property type="nucleotide sequence ID" value="NZ_BONL01000006.1"/>
</dbReference>
<gene>
    <name evidence="9" type="ORF">HGA03_12155</name>
</gene>
<keyword evidence="5 6" id="KW-0378">Hydrolase</keyword>
<dbReference type="SUPFAM" id="SSF54975">
    <property type="entry name" value="Acylphosphatase/BLUF domain-like"/>
    <property type="match status" value="1"/>
</dbReference>
<dbReference type="Pfam" id="PF00708">
    <property type="entry name" value="Acylphosphatase"/>
    <property type="match status" value="1"/>
</dbReference>